<dbReference type="InterPro" id="IPR030395">
    <property type="entry name" value="GP_PDE_dom"/>
</dbReference>
<sequence length="246" mass="26400">MSSSWSFPRLIAHRGGGRLAPENTLAGMRCAVEHGYRAVEFDVKLSADDHPYLLHDDDLDRTTDGHGPARPKTWAELARLDAGSWLSARFAGELLPDLATIAAYCREQGLWANVEIKPCPGREEETGALVSAAVATLWAGGEEKVLLSSFSETALAAAQQAAPQLARGMLFEVLPPDWAAIAARLGCASVHVDGERLNAEQATAIRSSGYRLLVYTVNNTTAAERLFEWGVDGVFTDALPELAALG</sequence>
<dbReference type="RefSeq" id="WP_289830707.1">
    <property type="nucleotide sequence ID" value="NZ_JAUEDK010000025.1"/>
</dbReference>
<keyword evidence="3" id="KW-1185">Reference proteome</keyword>
<dbReference type="NCBIfam" id="NF006989">
    <property type="entry name" value="PRK09454.1"/>
    <property type="match status" value="1"/>
</dbReference>
<dbReference type="SUPFAM" id="SSF51695">
    <property type="entry name" value="PLC-like phosphodiesterases"/>
    <property type="match status" value="1"/>
</dbReference>
<protein>
    <submittedName>
        <fullName evidence="2">Glycerophosphodiester phosphodiesterase</fullName>
        <ecNumber evidence="2">3.1.4.46</ecNumber>
    </submittedName>
</protein>
<evidence type="ECO:0000313" key="2">
    <source>
        <dbReference type="EMBL" id="MDN0076064.1"/>
    </source>
</evidence>
<gene>
    <name evidence="2" type="primary">ugpQ</name>
    <name evidence="2" type="ORF">QU481_14330</name>
</gene>
<dbReference type="Pfam" id="PF03009">
    <property type="entry name" value="GDPD"/>
    <property type="match status" value="1"/>
</dbReference>
<proteinExistence type="predicted"/>
<dbReference type="PANTHER" id="PTHR46211:SF1">
    <property type="entry name" value="GLYCEROPHOSPHODIESTER PHOSPHODIESTERASE, CYTOPLASMIC"/>
    <property type="match status" value="1"/>
</dbReference>
<dbReference type="EMBL" id="JAUEDK010000025">
    <property type="protein sequence ID" value="MDN0076064.1"/>
    <property type="molecule type" value="Genomic_DNA"/>
</dbReference>
<keyword evidence="2" id="KW-0378">Hydrolase</keyword>
<feature type="domain" description="GP-PDE" evidence="1">
    <location>
        <begin position="8"/>
        <end position="246"/>
    </location>
</feature>
<accession>A0ABT7XQJ1</accession>
<dbReference type="InterPro" id="IPR017946">
    <property type="entry name" value="PLC-like_Pdiesterase_TIM-brl"/>
</dbReference>
<dbReference type="PROSITE" id="PS51704">
    <property type="entry name" value="GP_PDE"/>
    <property type="match status" value="1"/>
</dbReference>
<evidence type="ECO:0000313" key="3">
    <source>
        <dbReference type="Proteomes" id="UP001168540"/>
    </source>
</evidence>
<dbReference type="Proteomes" id="UP001168540">
    <property type="component" value="Unassembled WGS sequence"/>
</dbReference>
<dbReference type="GO" id="GO:0008889">
    <property type="term" value="F:glycerophosphodiester phosphodiesterase activity"/>
    <property type="evidence" value="ECO:0007669"/>
    <property type="project" value="UniProtKB-EC"/>
</dbReference>
<evidence type="ECO:0000259" key="1">
    <source>
        <dbReference type="PROSITE" id="PS51704"/>
    </source>
</evidence>
<organism evidence="2 3">
    <name type="scientific">Crenobacter oryzisoli</name>
    <dbReference type="NCBI Taxonomy" id="3056844"/>
    <lineage>
        <taxon>Bacteria</taxon>
        <taxon>Pseudomonadati</taxon>
        <taxon>Pseudomonadota</taxon>
        <taxon>Betaproteobacteria</taxon>
        <taxon>Neisseriales</taxon>
        <taxon>Neisseriaceae</taxon>
        <taxon>Crenobacter</taxon>
    </lineage>
</organism>
<reference evidence="2" key="1">
    <citation type="submission" date="2023-06" db="EMBL/GenBank/DDBJ databases">
        <authorList>
            <person name="Zhang S."/>
        </authorList>
    </citation>
    <scope>NUCLEOTIDE SEQUENCE</scope>
    <source>
        <strain evidence="2">SG2303</strain>
    </source>
</reference>
<name>A0ABT7XQJ1_9NEIS</name>
<comment type="caution">
    <text evidence="2">The sequence shown here is derived from an EMBL/GenBank/DDBJ whole genome shotgun (WGS) entry which is preliminary data.</text>
</comment>
<dbReference type="Gene3D" id="3.20.20.190">
    <property type="entry name" value="Phosphatidylinositol (PI) phosphodiesterase"/>
    <property type="match status" value="1"/>
</dbReference>
<dbReference type="EC" id="3.1.4.46" evidence="2"/>
<dbReference type="CDD" id="cd08562">
    <property type="entry name" value="GDPD_EcUgpQ_like"/>
    <property type="match status" value="1"/>
</dbReference>
<dbReference type="PANTHER" id="PTHR46211">
    <property type="entry name" value="GLYCEROPHOSPHORYL DIESTER PHOSPHODIESTERASE"/>
    <property type="match status" value="1"/>
</dbReference>